<organism evidence="1 2">
    <name type="scientific">Arthrobacter methylotrophus</name>
    <dbReference type="NCBI Taxonomy" id="121291"/>
    <lineage>
        <taxon>Bacteria</taxon>
        <taxon>Bacillati</taxon>
        <taxon>Actinomycetota</taxon>
        <taxon>Actinomycetes</taxon>
        <taxon>Micrococcales</taxon>
        <taxon>Micrococcaceae</taxon>
        <taxon>Arthrobacter</taxon>
    </lineage>
</organism>
<reference evidence="1 2" key="1">
    <citation type="submission" date="2024-09" db="EMBL/GenBank/DDBJ databases">
        <authorList>
            <person name="Sun Q."/>
            <person name="Mori K."/>
        </authorList>
    </citation>
    <scope>NUCLEOTIDE SEQUENCE [LARGE SCALE GENOMIC DNA]</scope>
    <source>
        <strain evidence="1 2">JCM 13519</strain>
    </source>
</reference>
<keyword evidence="2" id="KW-1185">Reference proteome</keyword>
<gene>
    <name evidence="1" type="ORF">ACFFPI_09295</name>
</gene>
<proteinExistence type="predicted"/>
<dbReference type="EMBL" id="JBHMBH010000019">
    <property type="protein sequence ID" value="MFB9714316.1"/>
    <property type="molecule type" value="Genomic_DNA"/>
</dbReference>
<dbReference type="RefSeq" id="WP_345044399.1">
    <property type="nucleotide sequence ID" value="NZ_BAABED010000001.1"/>
</dbReference>
<name>A0ABV5UP58_9MICC</name>
<comment type="caution">
    <text evidence="1">The sequence shown here is derived from an EMBL/GenBank/DDBJ whole genome shotgun (WGS) entry which is preliminary data.</text>
</comment>
<dbReference type="Proteomes" id="UP001589536">
    <property type="component" value="Unassembled WGS sequence"/>
</dbReference>
<sequence length="474" mass="51640">MTSTLITRQPKGIPVGGQFVATEHSETGVTLTHAGPAPLTEEAILDAVARHEGPGAVPGVHRRIAETTTAGGRQLFLQRCDAMYNPDSEYRIDRSIYGPTPEQCDALAALGYESVNEFSREKLNRFRGVGSLIDSGVGPERLEVLDKLSTHEHQWSAWEKEAYLNTPLDDLERVIADKDMTRADAYVATVDLMGNESRSARARHALDMKIGDRALIEADKYPLEVLADLRDALPESKRNAAQIVNLADRGITGAHLRTYGSKACETFTGQQLEDALVAPKTIRSFLTAGFQPSLDEMKTLHSAGYTSGNDLKAASQVLRTTDTARLAAARKHATGAQLTVFAAATGKSLRPDDPKAIGRLLKLGIENPDQLRPWTEACHTRANAFINRDQSILAIHADVIKAGITPDRLGAITRAGIPVTEAAKYKNTTDLWAAGAGYRAAWDADQATQVARRWQNEPTPWAYTEDTYLDGETS</sequence>
<protein>
    <submittedName>
        <fullName evidence="1">Uncharacterized protein</fullName>
    </submittedName>
</protein>
<accession>A0ABV5UP58</accession>
<evidence type="ECO:0000313" key="1">
    <source>
        <dbReference type="EMBL" id="MFB9714316.1"/>
    </source>
</evidence>
<evidence type="ECO:0000313" key="2">
    <source>
        <dbReference type="Proteomes" id="UP001589536"/>
    </source>
</evidence>